<name>A0A813FWG8_POLGL</name>
<dbReference type="InterPro" id="IPR013083">
    <property type="entry name" value="Znf_RING/FYVE/PHD"/>
</dbReference>
<dbReference type="InterPro" id="IPR003613">
    <property type="entry name" value="Ubox_domain"/>
</dbReference>
<dbReference type="InterPro" id="IPR036770">
    <property type="entry name" value="Ankyrin_rpt-contain_sf"/>
</dbReference>
<evidence type="ECO:0000256" key="3">
    <source>
        <dbReference type="PROSITE-ProRule" id="PRU00023"/>
    </source>
</evidence>
<feature type="repeat" description="ANK" evidence="3">
    <location>
        <begin position="970"/>
        <end position="1002"/>
    </location>
</feature>
<dbReference type="Gene3D" id="1.25.40.20">
    <property type="entry name" value="Ankyrin repeat-containing domain"/>
    <property type="match status" value="1"/>
</dbReference>
<gene>
    <name evidence="6" type="ORF">PGLA1383_LOCUS35637</name>
</gene>
<feature type="region of interest" description="Disordered" evidence="4">
    <location>
        <begin position="702"/>
        <end position="735"/>
    </location>
</feature>
<dbReference type="PROSITE" id="PS50297">
    <property type="entry name" value="ANK_REP_REGION"/>
    <property type="match status" value="2"/>
</dbReference>
<evidence type="ECO:0000259" key="5">
    <source>
        <dbReference type="PROSITE" id="PS51698"/>
    </source>
</evidence>
<dbReference type="PRINTS" id="PR01415">
    <property type="entry name" value="ANKYRIN"/>
</dbReference>
<evidence type="ECO:0000313" key="7">
    <source>
        <dbReference type="Proteomes" id="UP000654075"/>
    </source>
</evidence>
<dbReference type="PANTHER" id="PTHR24171:SF9">
    <property type="entry name" value="ANKYRIN REPEAT DOMAIN-CONTAINING PROTEIN 39"/>
    <property type="match status" value="1"/>
</dbReference>
<dbReference type="InterPro" id="IPR002110">
    <property type="entry name" value="Ankyrin_rpt"/>
</dbReference>
<dbReference type="Pfam" id="PF04564">
    <property type="entry name" value="U-box"/>
    <property type="match status" value="1"/>
</dbReference>
<keyword evidence="1" id="KW-0677">Repeat</keyword>
<dbReference type="SUPFAM" id="SSF57850">
    <property type="entry name" value="RING/U-box"/>
    <property type="match status" value="1"/>
</dbReference>
<proteinExistence type="predicted"/>
<dbReference type="EMBL" id="CAJNNV010026358">
    <property type="protein sequence ID" value="CAE8617981.1"/>
    <property type="molecule type" value="Genomic_DNA"/>
</dbReference>
<dbReference type="SUPFAM" id="SSF48403">
    <property type="entry name" value="Ankyrin repeat"/>
    <property type="match status" value="1"/>
</dbReference>
<dbReference type="AlphaFoldDB" id="A0A813FWG8"/>
<feature type="domain" description="U-box" evidence="5">
    <location>
        <begin position="611"/>
        <end position="685"/>
    </location>
</feature>
<keyword evidence="2 3" id="KW-0040">ANK repeat</keyword>
<dbReference type="Pfam" id="PF00023">
    <property type="entry name" value="Ank"/>
    <property type="match status" value="1"/>
</dbReference>
<keyword evidence="7" id="KW-1185">Reference proteome</keyword>
<comment type="caution">
    <text evidence="6">The sequence shown here is derived from an EMBL/GenBank/DDBJ whole genome shotgun (WGS) entry which is preliminary data.</text>
</comment>
<dbReference type="GO" id="GO:0004842">
    <property type="term" value="F:ubiquitin-protein transferase activity"/>
    <property type="evidence" value="ECO:0007669"/>
    <property type="project" value="InterPro"/>
</dbReference>
<dbReference type="PANTHER" id="PTHR24171">
    <property type="entry name" value="ANKYRIN REPEAT DOMAIN-CONTAINING PROTEIN 39-RELATED"/>
    <property type="match status" value="1"/>
</dbReference>
<accession>A0A813FWG8</accession>
<organism evidence="6 7">
    <name type="scientific">Polarella glacialis</name>
    <name type="common">Dinoflagellate</name>
    <dbReference type="NCBI Taxonomy" id="89957"/>
    <lineage>
        <taxon>Eukaryota</taxon>
        <taxon>Sar</taxon>
        <taxon>Alveolata</taxon>
        <taxon>Dinophyceae</taxon>
        <taxon>Suessiales</taxon>
        <taxon>Suessiaceae</taxon>
        <taxon>Polarella</taxon>
    </lineage>
</organism>
<dbReference type="PROSITE" id="PS51698">
    <property type="entry name" value="U_BOX"/>
    <property type="match status" value="1"/>
</dbReference>
<protein>
    <recommendedName>
        <fullName evidence="5">U-box domain-containing protein</fullName>
    </recommendedName>
</protein>
<evidence type="ECO:0000313" key="6">
    <source>
        <dbReference type="EMBL" id="CAE8617981.1"/>
    </source>
</evidence>
<dbReference type="SMART" id="SM00504">
    <property type="entry name" value="Ubox"/>
    <property type="match status" value="1"/>
</dbReference>
<dbReference type="PROSITE" id="PS50088">
    <property type="entry name" value="ANK_REPEAT"/>
    <property type="match status" value="3"/>
</dbReference>
<dbReference type="GO" id="GO:0016567">
    <property type="term" value="P:protein ubiquitination"/>
    <property type="evidence" value="ECO:0007669"/>
    <property type="project" value="InterPro"/>
</dbReference>
<dbReference type="OrthoDB" id="444222at2759"/>
<reference evidence="6" key="1">
    <citation type="submission" date="2021-02" db="EMBL/GenBank/DDBJ databases">
        <authorList>
            <person name="Dougan E. K."/>
            <person name="Rhodes N."/>
            <person name="Thang M."/>
            <person name="Chan C."/>
        </authorList>
    </citation>
    <scope>NUCLEOTIDE SEQUENCE</scope>
</reference>
<evidence type="ECO:0000256" key="4">
    <source>
        <dbReference type="SAM" id="MobiDB-lite"/>
    </source>
</evidence>
<evidence type="ECO:0000256" key="1">
    <source>
        <dbReference type="ARBA" id="ARBA00022737"/>
    </source>
</evidence>
<sequence>MLLTSEDRYLAEPGAHTGDFWRQLFGGTLTGDLRSLESEHLWELGTYSSDETADAPRKTVTCFPSPGLVNCDVWLESRGPKMGSGASLSLEPLEPTTSSFCATELEVLLGGPLTGPPRAPPAPLATILEGVLLRIRSVQAEATLPPEKVEALKQSVATALERHSAEDVTPLGDAVAEATLALSEHCLAAVSELGLSSAPVAELLCEALAATAALGCEGSAASAQLLEPLGSALDGFAMQILATLWRLDEVVAPKWNLQRSGQGGQLVFAKDTMPFLKHALDMRLYQALQGVCIWVLALVVRTTGHSNFTSLSLWEFCSEDPLSALVFAKGALCFEPGERETSCVRVPHDLPELRDAILGALLGLGSQDIVFLHDGVDAHQEANMDIAERNKILMRHHAILAAVAADNGLVDCLLAYPWAGAGASRLSAFSNFLAALVTSDAVLDMAEAVAMLQQQVAERSTELWERIAPHALSKRGFLRDCAELAFAAPPSAQALSALLQRCLKAGAEGLDAIIADSSALAALVALSANAGSAPGSDQPLTGVIKDLDSQAKSQLFLRLQSWRGSLEPQALEPWLSLLGASSPVAAPIKDAKIAAPRVDHRNAGLRELMCDIPEAFRCELDGKLLVDPVRTPSGRVFERSVLVRLLTPEGGVCPISGTPLALGDCVRDPDLRAQIAGIAAFSDGLLKARADMSVRADFRKSFPEASHKATSRSTASSTATEERGTNAQPSHEAHRSMAVCSMHNGTQRVDTQHAHYSHSFACLGTEDSSLHKVRKNVIATLGRQETQEKPAALVTGTTPKFAPKPRSAALADDEDGKFDVKQDFTQVVDCDGMALAARCLVRLCENGNLTVAAELLQAKADVNMPEPDIGVTPLIAAANAGHLDICKYLFRKDADVNSPVGDGTGRTALHAAAQSGFASVVQLLLEKGADVKAVDLTKTHSLQLAVRHGHAGAAELLLKAKANPNSADDQGQVAINDAVAKDRFDLVTKLLEFGALVNVRNMAGLEAISFSRTPTMQAIIMKHDVNF</sequence>
<dbReference type="Gene3D" id="3.30.40.10">
    <property type="entry name" value="Zinc/RING finger domain, C3HC4 (zinc finger)"/>
    <property type="match status" value="1"/>
</dbReference>
<dbReference type="Pfam" id="PF12796">
    <property type="entry name" value="Ank_2"/>
    <property type="match status" value="1"/>
</dbReference>
<feature type="repeat" description="ANK" evidence="3">
    <location>
        <begin position="904"/>
        <end position="936"/>
    </location>
</feature>
<evidence type="ECO:0000256" key="2">
    <source>
        <dbReference type="ARBA" id="ARBA00023043"/>
    </source>
</evidence>
<dbReference type="Proteomes" id="UP000654075">
    <property type="component" value="Unassembled WGS sequence"/>
</dbReference>
<dbReference type="SMART" id="SM00248">
    <property type="entry name" value="ANK"/>
    <property type="match status" value="5"/>
</dbReference>
<feature type="repeat" description="ANK" evidence="3">
    <location>
        <begin position="869"/>
        <end position="897"/>
    </location>
</feature>